<name>A0A433SER5_9BURK</name>
<feature type="domain" description="Protein SirB1 N-terminal" evidence="2">
    <location>
        <begin position="47"/>
        <end position="179"/>
    </location>
</feature>
<dbReference type="InterPro" id="IPR032698">
    <property type="entry name" value="SirB1_N"/>
</dbReference>
<organism evidence="3 4">
    <name type="scientific">Saezia sanguinis</name>
    <dbReference type="NCBI Taxonomy" id="1965230"/>
    <lineage>
        <taxon>Bacteria</taxon>
        <taxon>Pseudomonadati</taxon>
        <taxon>Pseudomonadota</taxon>
        <taxon>Betaproteobacteria</taxon>
        <taxon>Burkholderiales</taxon>
        <taxon>Saeziaceae</taxon>
        <taxon>Saezia</taxon>
    </lineage>
</organism>
<dbReference type="RefSeq" id="WP_126979092.1">
    <property type="nucleotide sequence ID" value="NZ_PQSP01000002.1"/>
</dbReference>
<reference evidence="3 4" key="1">
    <citation type="submission" date="2018-01" db="EMBL/GenBank/DDBJ databases">
        <title>Saezia sanguinis gen. nov., sp. nov., in the order Burkholderiales isolated from human blood.</title>
        <authorList>
            <person name="Medina-Pascual M.J."/>
            <person name="Valdezate S."/>
            <person name="Monzon S."/>
            <person name="Cuesta I."/>
            <person name="Carrasco G."/>
            <person name="Villalon P."/>
            <person name="Saez-Nieto J.A."/>
        </authorList>
    </citation>
    <scope>NUCLEOTIDE SEQUENCE [LARGE SCALE GENOMIC DNA]</scope>
    <source>
        <strain evidence="3 4">CNM695-12</strain>
    </source>
</reference>
<keyword evidence="4" id="KW-1185">Reference proteome</keyword>
<dbReference type="AlphaFoldDB" id="A0A433SER5"/>
<accession>A0A433SER5</accession>
<gene>
    <name evidence="3" type="ORF">CUZ56_01162</name>
</gene>
<dbReference type="OrthoDB" id="232498at2"/>
<dbReference type="EMBL" id="PQSP01000002">
    <property type="protein sequence ID" value="RUS67220.1"/>
    <property type="molecule type" value="Genomic_DNA"/>
</dbReference>
<dbReference type="Gene3D" id="1.25.40.10">
    <property type="entry name" value="Tetratricopeptide repeat domain"/>
    <property type="match status" value="1"/>
</dbReference>
<evidence type="ECO:0000313" key="4">
    <source>
        <dbReference type="Proteomes" id="UP000286947"/>
    </source>
</evidence>
<comment type="similarity">
    <text evidence="1">Belongs to the UPF0162 family.</text>
</comment>
<dbReference type="Pfam" id="PF13371">
    <property type="entry name" value="TPR_9"/>
    <property type="match status" value="1"/>
</dbReference>
<dbReference type="Pfam" id="PF13369">
    <property type="entry name" value="Transglut_core2"/>
    <property type="match status" value="1"/>
</dbReference>
<protein>
    <recommendedName>
        <fullName evidence="2">Protein SirB1 N-terminal domain-containing protein</fullName>
    </recommendedName>
</protein>
<dbReference type="PANTHER" id="PTHR31350:SF21">
    <property type="entry name" value="F-BOX ONLY PROTEIN 21"/>
    <property type="match status" value="1"/>
</dbReference>
<comment type="caution">
    <text evidence="3">The sequence shown here is derived from an EMBL/GenBank/DDBJ whole genome shotgun (WGS) entry which is preliminary data.</text>
</comment>
<dbReference type="Proteomes" id="UP000286947">
    <property type="component" value="Unassembled WGS sequence"/>
</dbReference>
<sequence>MSDTLRAPVNSLEYFALLVSEEESLPLAETLANIAQIEYPELRLSDIADELDQLAKRAQRKVPVSTPVLQKIWLFNQFLYKDMHFKGAKQTTDDPDLSCINMVLKTRQGAGIILAAIYIEIAGQLHLQARGVAFPEHFLVKIRLNRPNGAPGEVIIDPLTGRSLNMEDIHALLMPFKKQHGLVDEFDIPSDLFLESAPKKDMVAGILAHLRATYMEHEDWPRLIQVLDRLITLNPEHIENYRERGFALIKQGQPQQAAIDLEHYLQHARLQIVNDTDMVMQQLTLLRNRNLH</sequence>
<dbReference type="InterPro" id="IPR011990">
    <property type="entry name" value="TPR-like_helical_dom_sf"/>
</dbReference>
<dbReference type="SUPFAM" id="SSF48452">
    <property type="entry name" value="TPR-like"/>
    <property type="match status" value="1"/>
</dbReference>
<dbReference type="PANTHER" id="PTHR31350">
    <property type="entry name" value="SI:DKEY-261L7.2"/>
    <property type="match status" value="1"/>
</dbReference>
<evidence type="ECO:0000259" key="2">
    <source>
        <dbReference type="Pfam" id="PF13369"/>
    </source>
</evidence>
<proteinExistence type="inferred from homology"/>
<evidence type="ECO:0000256" key="1">
    <source>
        <dbReference type="ARBA" id="ARBA00007100"/>
    </source>
</evidence>
<evidence type="ECO:0000313" key="3">
    <source>
        <dbReference type="EMBL" id="RUS67220.1"/>
    </source>
</evidence>